<dbReference type="PROSITE" id="PS52016">
    <property type="entry name" value="TONB_DEPENDENT_REC_3"/>
    <property type="match status" value="1"/>
</dbReference>
<feature type="domain" description="Secretin/TonB short N-terminal" evidence="8">
    <location>
        <begin position="89"/>
        <end position="140"/>
    </location>
</feature>
<keyword evidence="10" id="KW-1185">Reference proteome</keyword>
<dbReference type="NCBIfam" id="TIGR04056">
    <property type="entry name" value="OMP_RagA_SusC"/>
    <property type="match status" value="1"/>
</dbReference>
<evidence type="ECO:0000256" key="3">
    <source>
        <dbReference type="ARBA" id="ARBA00022452"/>
    </source>
</evidence>
<dbReference type="Gene3D" id="2.60.40.1120">
    <property type="entry name" value="Carboxypeptidase-like, regulatory domain"/>
    <property type="match status" value="1"/>
</dbReference>
<keyword evidence="3 7" id="KW-1134">Transmembrane beta strand</keyword>
<dbReference type="InterPro" id="IPR008969">
    <property type="entry name" value="CarboxyPept-like_regulatory"/>
</dbReference>
<dbReference type="InterPro" id="IPR023996">
    <property type="entry name" value="TonB-dep_OMP_SusC/RagA"/>
</dbReference>
<dbReference type="InterPro" id="IPR011662">
    <property type="entry name" value="Secretin/TonB_short_N"/>
</dbReference>
<keyword evidence="6 7" id="KW-0998">Cell outer membrane</keyword>
<dbReference type="Gene3D" id="3.55.50.30">
    <property type="match status" value="1"/>
</dbReference>
<evidence type="ECO:0000313" key="9">
    <source>
        <dbReference type="EMBL" id="MBC5621494.1"/>
    </source>
</evidence>
<dbReference type="SUPFAM" id="SSF56935">
    <property type="entry name" value="Porins"/>
    <property type="match status" value="1"/>
</dbReference>
<keyword evidence="4 7" id="KW-0812">Transmembrane</keyword>
<dbReference type="InterPro" id="IPR039426">
    <property type="entry name" value="TonB-dep_rcpt-like"/>
</dbReference>
<dbReference type="EMBL" id="JACOOH010000004">
    <property type="protein sequence ID" value="MBC5621494.1"/>
    <property type="molecule type" value="Genomic_DNA"/>
</dbReference>
<dbReference type="Proteomes" id="UP000646484">
    <property type="component" value="Unassembled WGS sequence"/>
</dbReference>
<dbReference type="Gene3D" id="2.170.130.10">
    <property type="entry name" value="TonB-dependent receptor, plug domain"/>
    <property type="match status" value="1"/>
</dbReference>
<keyword evidence="9" id="KW-0675">Receptor</keyword>
<dbReference type="InterPro" id="IPR036942">
    <property type="entry name" value="Beta-barrel_TonB_sf"/>
</dbReference>
<dbReference type="Pfam" id="PF13715">
    <property type="entry name" value="CarbopepD_reg_2"/>
    <property type="match status" value="1"/>
</dbReference>
<evidence type="ECO:0000259" key="8">
    <source>
        <dbReference type="SMART" id="SM00965"/>
    </source>
</evidence>
<evidence type="ECO:0000256" key="6">
    <source>
        <dbReference type="ARBA" id="ARBA00023237"/>
    </source>
</evidence>
<dbReference type="Pfam" id="PF07660">
    <property type="entry name" value="STN"/>
    <property type="match status" value="1"/>
</dbReference>
<evidence type="ECO:0000313" key="10">
    <source>
        <dbReference type="Proteomes" id="UP000646484"/>
    </source>
</evidence>
<evidence type="ECO:0000256" key="7">
    <source>
        <dbReference type="PROSITE-ProRule" id="PRU01360"/>
    </source>
</evidence>
<comment type="similarity">
    <text evidence="7">Belongs to the TonB-dependent receptor family.</text>
</comment>
<dbReference type="SUPFAM" id="SSF49464">
    <property type="entry name" value="Carboxypeptidase regulatory domain-like"/>
    <property type="match status" value="1"/>
</dbReference>
<keyword evidence="2 7" id="KW-0813">Transport</keyword>
<dbReference type="NCBIfam" id="TIGR04057">
    <property type="entry name" value="SusC_RagA_signa"/>
    <property type="match status" value="1"/>
</dbReference>
<dbReference type="InterPro" id="IPR012910">
    <property type="entry name" value="Plug_dom"/>
</dbReference>
<comment type="caution">
    <text evidence="9">The sequence shown here is derived from an EMBL/GenBank/DDBJ whole genome shotgun (WGS) entry which is preliminary data.</text>
</comment>
<reference evidence="9 10" key="1">
    <citation type="submission" date="2020-08" db="EMBL/GenBank/DDBJ databases">
        <title>Genome public.</title>
        <authorList>
            <person name="Liu C."/>
            <person name="Sun Q."/>
        </authorList>
    </citation>
    <scope>NUCLEOTIDE SEQUENCE [LARGE SCALE GENOMIC DNA]</scope>
    <source>
        <strain evidence="9 10">NSJ-56</strain>
    </source>
</reference>
<organism evidence="9 10">
    <name type="scientific">Butyricimonas hominis</name>
    <dbReference type="NCBI Taxonomy" id="2763032"/>
    <lineage>
        <taxon>Bacteria</taxon>
        <taxon>Pseudomonadati</taxon>
        <taxon>Bacteroidota</taxon>
        <taxon>Bacteroidia</taxon>
        <taxon>Bacteroidales</taxon>
        <taxon>Odoribacteraceae</taxon>
        <taxon>Butyricimonas</taxon>
    </lineage>
</organism>
<accession>A0ABR7D0S6</accession>
<protein>
    <submittedName>
        <fullName evidence="9">TonB-dependent receptor</fullName>
    </submittedName>
</protein>
<comment type="subcellular location">
    <subcellularLocation>
        <location evidence="1 7">Cell outer membrane</location>
        <topology evidence="1 7">Multi-pass membrane protein</topology>
    </subcellularLocation>
</comment>
<sequence>MRTHLSLLRLNYSLNKFKYKVMQKNRRKWFGTSPNRKFILLLQTIFLIGGLLCGGNTRVWGQAVPKVSLDLKHATFVKVIESLRQQTGYEFVFNAPDVEHVKDVSLSLKDVSLRTAMDSLLQGKGLAYSITGQTVVIKKQAKTQSEVKMLQVSGRIVDEKGNPVAGATVVIVGTTQGVASDAEGQYIIAAKPDDVLRVSFIGYETKVVEIKGKEKLNIRLVPTEENLEEVQVVAFGTQKKESVVSAITTVRPMDLKSSSSDLTTALTGKISGIIGWQTGGLPGALTEEEMNTKFYIRGVSSSNGVSEPLVLIDGVESSRLDLARMVPEDIESFSVLKDASATAMYGARGANGVILVTTKKGEAGSVYTSVRYEAVMSQPTDEIEVVDAKTYMRMYNEALLARNPGATPAYSLMKIERTGDPRYPSYVYPANDWYDILFKNFSINHRAGINVRGGSEVMQYYASINYVNDQGMLNTDKLNQFDVNIKNSTLSSRLNLNVDLSAGIRLLVNTSYTYDKYHGPMQDMTSAYQLAFNASPVDFAVTYPADEGHNWPHLLFGSMRQNGNLANNPYASIQSGYNDRSRFSLTSRMEYIHNLSSLVKGLELRASVSFSKSGYEYNIFANNPFYYYLDLENGGYDFEKDVHTLTALNPTEGNRTLRKPASGNNQGMSSSTQWVYEGRLLHTAAWGDHQTSLTAVFQAQQGNSMPAYELFDSFETRNLSFSMRGSYGYLDRYFVEASFGYNGSERFTKNNRMGFFPAVGGAWVVSKENFMQNISNWFSFMKFRVSWGKVGNDGIIKTPRFVYMPEIKTAQLGNKDPRPGKDESFERKKVENYGDPDVKWEIAEQINLGLETRFFKDVLEINADFYQEVRHNIIESRVTIPAQAGVEVNPLDNIGKVRSRGIDLSAKVQHAFSKDLWVILNGTLTYSKAVYKDLEEPVDRPWYQLKNGHEISQPVGYIAEGLFRDQAEIDASPQASTGVMPGDIRYRDVNRDGVIDIEDAVRIGFPETPRLVYGFSGFINYKNFEFNFAFQGSGKRGFFINPKALSPFVSNHAMLKDIYESHWTEKTTDNYPFWPRLSVTNIVDYNKQEDWYANETDVRKSTYFMRECRFLRCTSLELAYNLPGDLNKKLRLQNMKFFARVNNPFLISNFKTWDVELGENGFNYPIQKTYAIGLNFSF</sequence>
<evidence type="ECO:0000256" key="5">
    <source>
        <dbReference type="ARBA" id="ARBA00023136"/>
    </source>
</evidence>
<name>A0ABR7D0S6_9BACT</name>
<evidence type="ECO:0000256" key="2">
    <source>
        <dbReference type="ARBA" id="ARBA00022448"/>
    </source>
</evidence>
<evidence type="ECO:0000256" key="4">
    <source>
        <dbReference type="ARBA" id="ARBA00022692"/>
    </source>
</evidence>
<keyword evidence="5 7" id="KW-0472">Membrane</keyword>
<dbReference type="Gene3D" id="2.40.170.20">
    <property type="entry name" value="TonB-dependent receptor, beta-barrel domain"/>
    <property type="match status" value="1"/>
</dbReference>
<dbReference type="InterPro" id="IPR023997">
    <property type="entry name" value="TonB-dep_OMP_SusC/RagA_CS"/>
</dbReference>
<proteinExistence type="inferred from homology"/>
<dbReference type="Pfam" id="PF07715">
    <property type="entry name" value="Plug"/>
    <property type="match status" value="1"/>
</dbReference>
<gene>
    <name evidence="9" type="ORF">H8S64_10330</name>
</gene>
<dbReference type="SMART" id="SM00965">
    <property type="entry name" value="STN"/>
    <property type="match status" value="1"/>
</dbReference>
<dbReference type="InterPro" id="IPR037066">
    <property type="entry name" value="Plug_dom_sf"/>
</dbReference>
<evidence type="ECO:0000256" key="1">
    <source>
        <dbReference type="ARBA" id="ARBA00004571"/>
    </source>
</evidence>